<dbReference type="InterPro" id="IPR036957">
    <property type="entry name" value="Znf_PARP_sf"/>
</dbReference>
<evidence type="ECO:0000313" key="16">
    <source>
        <dbReference type="EMBL" id="OQR86378.1"/>
    </source>
</evidence>
<dbReference type="PROSITE" id="PS51192">
    <property type="entry name" value="HELICASE_ATP_BIND_1"/>
    <property type="match status" value="1"/>
</dbReference>
<dbReference type="SUPFAM" id="SSF52540">
    <property type="entry name" value="P-loop containing nucleoside triphosphate hydrolases"/>
    <property type="match status" value="2"/>
</dbReference>
<evidence type="ECO:0000256" key="5">
    <source>
        <dbReference type="ARBA" id="ARBA00022801"/>
    </source>
</evidence>
<dbReference type="AlphaFoldDB" id="A0A1V9YKY6"/>
<feature type="compositionally biased region" description="Acidic residues" evidence="11">
    <location>
        <begin position="242"/>
        <end position="252"/>
    </location>
</feature>
<comment type="subcellular location">
    <subcellularLocation>
        <location evidence="1">Nucleus</location>
    </subcellularLocation>
</comment>
<feature type="domain" description="RING-type" evidence="13">
    <location>
        <begin position="913"/>
        <end position="956"/>
    </location>
</feature>
<dbReference type="GO" id="GO:0003677">
    <property type="term" value="F:DNA binding"/>
    <property type="evidence" value="ECO:0007669"/>
    <property type="project" value="InterPro"/>
</dbReference>
<dbReference type="SMART" id="SM00487">
    <property type="entry name" value="DEXDc"/>
    <property type="match status" value="1"/>
</dbReference>
<evidence type="ECO:0000256" key="1">
    <source>
        <dbReference type="ARBA" id="ARBA00004123"/>
    </source>
</evidence>
<feature type="region of interest" description="Disordered" evidence="11">
    <location>
        <begin position="603"/>
        <end position="647"/>
    </location>
</feature>
<dbReference type="Gene3D" id="3.30.40.10">
    <property type="entry name" value="Zinc/RING finger domain, C3HC4 (zinc finger)"/>
    <property type="match status" value="1"/>
</dbReference>
<feature type="compositionally biased region" description="Basic residues" evidence="11">
    <location>
        <begin position="290"/>
        <end position="300"/>
    </location>
</feature>
<comment type="caution">
    <text evidence="16">The sequence shown here is derived from an EMBL/GenBank/DDBJ whole genome shotgun (WGS) entry which is preliminary data.</text>
</comment>
<dbReference type="PROSITE" id="PS50089">
    <property type="entry name" value="ZF_RING_2"/>
    <property type="match status" value="1"/>
</dbReference>
<evidence type="ECO:0000259" key="14">
    <source>
        <dbReference type="PROSITE" id="PS51192"/>
    </source>
</evidence>
<keyword evidence="8" id="KW-0067">ATP-binding</keyword>
<dbReference type="PANTHER" id="PTHR45626:SF12">
    <property type="entry name" value="DNA REPAIR PROTEIN RAD16"/>
    <property type="match status" value="1"/>
</dbReference>
<dbReference type="Pfam" id="PF00176">
    <property type="entry name" value="SNF2-rel_dom"/>
    <property type="match status" value="1"/>
</dbReference>
<dbReference type="STRING" id="1202772.A0A1V9YKY6"/>
<dbReference type="GO" id="GO:0008270">
    <property type="term" value="F:zinc ion binding"/>
    <property type="evidence" value="ECO:0007669"/>
    <property type="project" value="UniProtKB-KW"/>
</dbReference>
<dbReference type="InterPro" id="IPR001510">
    <property type="entry name" value="Znf_PARP"/>
</dbReference>
<dbReference type="GO" id="GO:0008094">
    <property type="term" value="F:ATP-dependent activity, acting on DNA"/>
    <property type="evidence" value="ECO:0007669"/>
    <property type="project" value="TreeGrafter"/>
</dbReference>
<dbReference type="InterPro" id="IPR017907">
    <property type="entry name" value="Znf_RING_CS"/>
</dbReference>
<dbReference type="SUPFAM" id="SSF57850">
    <property type="entry name" value="RING/U-box"/>
    <property type="match status" value="1"/>
</dbReference>
<evidence type="ECO:0000313" key="17">
    <source>
        <dbReference type="Proteomes" id="UP000243579"/>
    </source>
</evidence>
<accession>A0A1V9YKY6</accession>
<feature type="compositionally biased region" description="Basic and acidic residues" evidence="11">
    <location>
        <begin position="301"/>
        <end position="312"/>
    </location>
</feature>
<evidence type="ECO:0000256" key="11">
    <source>
        <dbReference type="SAM" id="MobiDB-lite"/>
    </source>
</evidence>
<keyword evidence="3" id="KW-0547">Nucleotide-binding</keyword>
<feature type="domain" description="Helicase C-terminal" evidence="15">
    <location>
        <begin position="1010"/>
        <end position="1170"/>
    </location>
</feature>
<feature type="compositionally biased region" description="Basic residues" evidence="11">
    <location>
        <begin position="631"/>
        <end position="645"/>
    </location>
</feature>
<dbReference type="InterPro" id="IPR001841">
    <property type="entry name" value="Znf_RING"/>
</dbReference>
<dbReference type="InterPro" id="IPR014001">
    <property type="entry name" value="Helicase_ATP-bd"/>
</dbReference>
<dbReference type="InterPro" id="IPR027417">
    <property type="entry name" value="P-loop_NTPase"/>
</dbReference>
<sequence>MKVGEGKIQKLTIMTARRSARLSAPDADSAMPTRRGKGSKKVAAPAVRRSARSATAHDKSDSGDDDSEPNLSETRGKKAPAAKPSAKPRGRPGRRVAREIIEVSGSSENEEAAADEESEEDKPPPKKPRGRVTKPIVVDVDDAIENASDNPPKKRAAPRKRNTVSELEVHSAPAKKQRVATKKAAPVVDSDDGSELDDISWATAPKPSAAGKGKAKKLVSAVKARKVVALSDSSGSDFRASDEEEEEDDSSTDDARAPSDSEDDKPIRPSKPAGKAKAPPKPKREPVPARARKASPKKAAKREPRGPDDEPRPQNTEPEPTDPVYPLYNACYATSGRARCKACEQKLEKDELVISVTLEHSRFGINSYYKHVACSMLCDSVPLGGLAALSKNDEARLVALMAANRAAGMDDERIALREEDFIKREILPGKQPVPALTASLLPYQQEGLAWMVNQEAGPYRGGILADEMGMGKTIQAISCFLEQVRLDPADPMYQANGLLPGGTLIICPVIACMQWRSEIERFVAEGSVRVHIHHGPKRGKLAAALAMYDVVLTTFSIVESEGRKILGADKESCAYCGKLFLPEKLILHNKYICGPDAKKTAKQAKQQRGKAAKDKSFDGDGSSESDTPIAKKAKPMAKKPAKPVKKGSSPLHEIAWARIILDEAHYIKDRRCSTARSVFKLTSKFKWCLTGTPLQNRIGELFSLIRFLQVHPFAYYHCTQCKCEQIDFQMKGGSCDACHHSAMQHYSSFNKRILTPIQAYGYVAEGKVAMLRLQNDLLRHILLRRTKQSRADDISLPPKLIVVRRDALDEREKDFYESIYTQSKAQFNTYVSAGTLLNNYAHIFDLLIRLRQAVDHPYLVLQLSLHCVLTRDDQVIYSKSNPALQLPTPEVPAKRELPLSVDTEENAVVAPVCGFCHEEAEDVVTAECAHAFCKACVEDYMGSLLQNAKALCPTCEAPLTVNLAEEEVPPEELIDASSPRVLDGVSLKPRGKPTLLSKLPRLADFQSSTKIEALLEEIHRMKATDPSAKGIVFSQFVNMLDLIEHRLELANIRCVKLAGNMPMAMRDKLLTLFRDEPKLTIFLISLKAGGVALNLTVASHIFLMDPWWNPAAEHQAIDRTHRLGQFKPIRATRFIVANTIEDRILKLQEKKQLVFEGTVGSSTAALGRLTVEDLRFLFH</sequence>
<dbReference type="PROSITE" id="PS51194">
    <property type="entry name" value="HELICASE_CTER"/>
    <property type="match status" value="1"/>
</dbReference>
<feature type="compositionally biased region" description="Low complexity" evidence="11">
    <location>
        <begin position="204"/>
        <end position="230"/>
    </location>
</feature>
<evidence type="ECO:0000256" key="4">
    <source>
        <dbReference type="ARBA" id="ARBA00022771"/>
    </source>
</evidence>
<feature type="compositionally biased region" description="Low complexity" evidence="11">
    <location>
        <begin position="42"/>
        <end position="54"/>
    </location>
</feature>
<dbReference type="InterPro" id="IPR018957">
    <property type="entry name" value="Znf_C3HC4_RING-type"/>
</dbReference>
<feature type="domain" description="Helicase ATP-binding" evidence="14">
    <location>
        <begin position="453"/>
        <end position="711"/>
    </location>
</feature>
<dbReference type="Gene3D" id="3.40.50.10810">
    <property type="entry name" value="Tandem AAA-ATPase domain"/>
    <property type="match status" value="2"/>
</dbReference>
<feature type="compositionally biased region" description="Basic residues" evidence="11">
    <location>
        <begin position="153"/>
        <end position="162"/>
    </location>
</feature>
<evidence type="ECO:0000256" key="7">
    <source>
        <dbReference type="ARBA" id="ARBA00022833"/>
    </source>
</evidence>
<dbReference type="CDD" id="cd18793">
    <property type="entry name" value="SF2_C_SNF"/>
    <property type="match status" value="1"/>
</dbReference>
<evidence type="ECO:0000256" key="6">
    <source>
        <dbReference type="ARBA" id="ARBA00022806"/>
    </source>
</evidence>
<dbReference type="GO" id="GO:0004386">
    <property type="term" value="F:helicase activity"/>
    <property type="evidence" value="ECO:0007669"/>
    <property type="project" value="UniProtKB-KW"/>
</dbReference>
<feature type="region of interest" description="Disordered" evidence="11">
    <location>
        <begin position="1"/>
        <end position="325"/>
    </location>
</feature>
<keyword evidence="2" id="KW-0479">Metal-binding</keyword>
<dbReference type="InterPro" id="IPR000330">
    <property type="entry name" value="SNF2_N"/>
</dbReference>
<evidence type="ECO:0000259" key="15">
    <source>
        <dbReference type="PROSITE" id="PS51194"/>
    </source>
</evidence>
<feature type="compositionally biased region" description="Basic and acidic residues" evidence="11">
    <location>
        <begin position="253"/>
        <end position="267"/>
    </location>
</feature>
<dbReference type="InterPro" id="IPR038718">
    <property type="entry name" value="SNF2-like_sf"/>
</dbReference>
<gene>
    <name evidence="16" type="ORF">ACHHYP_10613</name>
</gene>
<keyword evidence="5" id="KW-0378">Hydrolase</keyword>
<keyword evidence="17" id="KW-1185">Reference proteome</keyword>
<evidence type="ECO:0000259" key="13">
    <source>
        <dbReference type="PROSITE" id="PS50089"/>
    </source>
</evidence>
<dbReference type="InterPro" id="IPR049730">
    <property type="entry name" value="SNF2/RAD54-like_C"/>
</dbReference>
<dbReference type="Pfam" id="PF00271">
    <property type="entry name" value="Helicase_C"/>
    <property type="match status" value="1"/>
</dbReference>
<dbReference type="Gene3D" id="3.40.50.300">
    <property type="entry name" value="P-loop containing nucleotide triphosphate hydrolases"/>
    <property type="match status" value="1"/>
</dbReference>
<dbReference type="EMBL" id="JNBR01001511">
    <property type="protein sequence ID" value="OQR86378.1"/>
    <property type="molecule type" value="Genomic_DNA"/>
</dbReference>
<name>A0A1V9YKY6_ACHHY</name>
<dbReference type="InterPro" id="IPR050628">
    <property type="entry name" value="SNF2_RAD54_helicase_TF"/>
</dbReference>
<evidence type="ECO:0000256" key="9">
    <source>
        <dbReference type="ARBA" id="ARBA00023242"/>
    </source>
</evidence>
<keyword evidence="9" id="KW-0539">Nucleus</keyword>
<dbReference type="InterPro" id="IPR013083">
    <property type="entry name" value="Znf_RING/FYVE/PHD"/>
</dbReference>
<dbReference type="Gene3D" id="3.30.1740.10">
    <property type="entry name" value="Zinc finger, PARP-type"/>
    <property type="match status" value="1"/>
</dbReference>
<dbReference type="Proteomes" id="UP000243579">
    <property type="component" value="Unassembled WGS sequence"/>
</dbReference>
<dbReference type="CDD" id="cd18008">
    <property type="entry name" value="DEXDc_SHPRH-like"/>
    <property type="match status" value="1"/>
</dbReference>
<keyword evidence="4 10" id="KW-0863">Zinc-finger</keyword>
<dbReference type="GO" id="GO:0016787">
    <property type="term" value="F:hydrolase activity"/>
    <property type="evidence" value="ECO:0007669"/>
    <property type="project" value="UniProtKB-KW"/>
</dbReference>
<protein>
    <submittedName>
        <fullName evidence="16">DNA repair protein</fullName>
    </submittedName>
</protein>
<dbReference type="GO" id="GO:0006289">
    <property type="term" value="P:nucleotide-excision repair"/>
    <property type="evidence" value="ECO:0007669"/>
    <property type="project" value="TreeGrafter"/>
</dbReference>
<dbReference type="PANTHER" id="PTHR45626">
    <property type="entry name" value="TRANSCRIPTION TERMINATION FACTOR 2-RELATED"/>
    <property type="match status" value="1"/>
</dbReference>
<dbReference type="InterPro" id="IPR001650">
    <property type="entry name" value="Helicase_C-like"/>
</dbReference>
<dbReference type="SMART" id="SM00490">
    <property type="entry name" value="HELICc"/>
    <property type="match status" value="1"/>
</dbReference>
<dbReference type="Pfam" id="PF00097">
    <property type="entry name" value="zf-C3HC4"/>
    <property type="match status" value="1"/>
</dbReference>
<organism evidence="16 17">
    <name type="scientific">Achlya hypogyna</name>
    <name type="common">Oomycete</name>
    <name type="synonym">Protoachlya hypogyna</name>
    <dbReference type="NCBI Taxonomy" id="1202772"/>
    <lineage>
        <taxon>Eukaryota</taxon>
        <taxon>Sar</taxon>
        <taxon>Stramenopiles</taxon>
        <taxon>Oomycota</taxon>
        <taxon>Saprolegniomycetes</taxon>
        <taxon>Saprolegniales</taxon>
        <taxon>Achlyaceae</taxon>
        <taxon>Achlya</taxon>
    </lineage>
</organism>
<dbReference type="PROSITE" id="PS50064">
    <property type="entry name" value="ZF_PARP_2"/>
    <property type="match status" value="1"/>
</dbReference>
<reference evidence="16 17" key="1">
    <citation type="journal article" date="2014" name="Genome Biol. Evol.">
        <title>The secreted proteins of Achlya hypogyna and Thraustotheca clavata identify the ancestral oomycete secretome and reveal gene acquisitions by horizontal gene transfer.</title>
        <authorList>
            <person name="Misner I."/>
            <person name="Blouin N."/>
            <person name="Leonard G."/>
            <person name="Richards T.A."/>
            <person name="Lane C.E."/>
        </authorList>
    </citation>
    <scope>NUCLEOTIDE SEQUENCE [LARGE SCALE GENOMIC DNA]</scope>
    <source>
        <strain evidence="16 17">ATCC 48635</strain>
    </source>
</reference>
<feature type="compositionally biased region" description="Basic residues" evidence="11">
    <location>
        <begin position="86"/>
        <end position="95"/>
    </location>
</feature>
<evidence type="ECO:0000256" key="3">
    <source>
        <dbReference type="ARBA" id="ARBA00022741"/>
    </source>
</evidence>
<keyword evidence="7" id="KW-0862">Zinc</keyword>
<feature type="compositionally biased region" description="Acidic residues" evidence="11">
    <location>
        <begin position="108"/>
        <end position="120"/>
    </location>
</feature>
<dbReference type="SMART" id="SM00184">
    <property type="entry name" value="RING"/>
    <property type="match status" value="1"/>
</dbReference>
<dbReference type="PROSITE" id="PS00518">
    <property type="entry name" value="ZF_RING_1"/>
    <property type="match status" value="1"/>
</dbReference>
<dbReference type="SUPFAM" id="SSF57716">
    <property type="entry name" value="Glucocorticoid receptor-like (DNA-binding domain)"/>
    <property type="match status" value="1"/>
</dbReference>
<feature type="domain" description="PARP-type" evidence="12">
    <location>
        <begin position="328"/>
        <end position="374"/>
    </location>
</feature>
<evidence type="ECO:0000256" key="8">
    <source>
        <dbReference type="ARBA" id="ARBA00022840"/>
    </source>
</evidence>
<proteinExistence type="predicted"/>
<evidence type="ECO:0000259" key="12">
    <source>
        <dbReference type="PROSITE" id="PS50064"/>
    </source>
</evidence>
<dbReference type="SMART" id="SM01336">
    <property type="entry name" value="zf-PARP"/>
    <property type="match status" value="1"/>
</dbReference>
<dbReference type="OrthoDB" id="448448at2759"/>
<keyword evidence="6" id="KW-0347">Helicase</keyword>
<dbReference type="GO" id="GO:0005524">
    <property type="term" value="F:ATP binding"/>
    <property type="evidence" value="ECO:0007669"/>
    <property type="project" value="UniProtKB-KW"/>
</dbReference>
<dbReference type="GO" id="GO:0005634">
    <property type="term" value="C:nucleus"/>
    <property type="evidence" value="ECO:0007669"/>
    <property type="project" value="UniProtKB-SubCell"/>
</dbReference>
<evidence type="ECO:0000256" key="2">
    <source>
        <dbReference type="ARBA" id="ARBA00022723"/>
    </source>
</evidence>
<evidence type="ECO:0000256" key="10">
    <source>
        <dbReference type="PROSITE-ProRule" id="PRU00175"/>
    </source>
</evidence>
<feature type="compositionally biased region" description="Acidic residues" evidence="11">
    <location>
        <begin position="189"/>
        <end position="198"/>
    </location>
</feature>